<sequence length="470" mass="50493">MPQPVNSLERHARTQLVDTLTSRGIDRRTLLKAASLGLLGWSQSGWLSHWNNLRAEEPSAITSPPPKRHCILLWMTGGPTQTDTFDMKPDHANGGEFKPASTKVPGLVFSEHLPKLAAQADRLAIVRSLSTKEGDHGRGTHLMRTGHPPTGPVQYPSIVSSLGKSLAEVDSEIPRSVSISPYRIFNQAAFGPGFLGPRYAPLTVAAADSPTATPMTDSAYAELTVDDLAAPAGISLERQARRAELWRSTQSRFSKTHPGTAAVAHQTVVERALSLMTSKASRAFDLAEEPSKVRDAYGTGRFGQGCLMARRLIEQGVSMVEVTLGFDQGNQLGWDTHAGNFEAVKRLSAQLDQGWSTLMTELDERGLLESTTILWMGEFGRTPTINPQAGRDHFPAAWSCVLAGGGIKGGQAYGKTSDDGNEVVEGKVDVGDILATFATAAGINPTNENISDQGRPIKIAEGKPINDILS</sequence>
<dbReference type="eggNOG" id="COG4102">
    <property type="taxonomic scope" value="Bacteria"/>
</dbReference>
<accession>D2R2C2</accession>
<dbReference type="KEGG" id="psl:Psta_0341"/>
<name>D2R2C2_PIRSD</name>
<dbReference type="Pfam" id="PF07394">
    <property type="entry name" value="DUF1501"/>
    <property type="match status" value="1"/>
</dbReference>
<dbReference type="HOGENOM" id="CLU_035908_0_0_0"/>
<dbReference type="PANTHER" id="PTHR43737">
    <property type="entry name" value="BLL7424 PROTEIN"/>
    <property type="match status" value="1"/>
</dbReference>
<dbReference type="STRING" id="530564.Psta_0341"/>
<dbReference type="InterPro" id="IPR010869">
    <property type="entry name" value="DUF1501"/>
</dbReference>
<dbReference type="PANTHER" id="PTHR43737:SF1">
    <property type="entry name" value="DUF1501 DOMAIN-CONTAINING PROTEIN"/>
    <property type="match status" value="1"/>
</dbReference>
<evidence type="ECO:0000313" key="2">
    <source>
        <dbReference type="EMBL" id="ADB15031.1"/>
    </source>
</evidence>
<gene>
    <name evidence="2" type="ordered locus">Psta_0341</name>
</gene>
<dbReference type="AlphaFoldDB" id="D2R2C2"/>
<proteinExistence type="predicted"/>
<organism evidence="2 3">
    <name type="scientific">Pirellula staleyi (strain ATCC 27377 / DSM 6068 / ICPB 4128)</name>
    <name type="common">Pirella staleyi</name>
    <dbReference type="NCBI Taxonomy" id="530564"/>
    <lineage>
        <taxon>Bacteria</taxon>
        <taxon>Pseudomonadati</taxon>
        <taxon>Planctomycetota</taxon>
        <taxon>Planctomycetia</taxon>
        <taxon>Pirellulales</taxon>
        <taxon>Pirellulaceae</taxon>
        <taxon>Pirellula</taxon>
    </lineage>
</organism>
<dbReference type="SUPFAM" id="SSF53649">
    <property type="entry name" value="Alkaline phosphatase-like"/>
    <property type="match status" value="1"/>
</dbReference>
<keyword evidence="3" id="KW-1185">Reference proteome</keyword>
<dbReference type="Proteomes" id="UP000001887">
    <property type="component" value="Chromosome"/>
</dbReference>
<reference evidence="2 3" key="1">
    <citation type="journal article" date="2009" name="Stand. Genomic Sci.">
        <title>Complete genome sequence of Pirellula staleyi type strain (ATCC 27377).</title>
        <authorList>
            <person name="Clum A."/>
            <person name="Tindall B.J."/>
            <person name="Sikorski J."/>
            <person name="Ivanova N."/>
            <person name="Mavrommatis K."/>
            <person name="Lucas S."/>
            <person name="Glavina del Rio T."/>
            <person name="Nolan M."/>
            <person name="Chen F."/>
            <person name="Tice H."/>
            <person name="Pitluck S."/>
            <person name="Cheng J.F."/>
            <person name="Chertkov O."/>
            <person name="Brettin T."/>
            <person name="Han C."/>
            <person name="Detter J.C."/>
            <person name="Kuske C."/>
            <person name="Bruce D."/>
            <person name="Goodwin L."/>
            <person name="Ovchinikova G."/>
            <person name="Pati A."/>
            <person name="Mikhailova N."/>
            <person name="Chen A."/>
            <person name="Palaniappan K."/>
            <person name="Land M."/>
            <person name="Hauser L."/>
            <person name="Chang Y.J."/>
            <person name="Jeffries C.D."/>
            <person name="Chain P."/>
            <person name="Rohde M."/>
            <person name="Goker M."/>
            <person name="Bristow J."/>
            <person name="Eisen J.A."/>
            <person name="Markowitz V."/>
            <person name="Hugenholtz P."/>
            <person name="Kyrpides N.C."/>
            <person name="Klenk H.P."/>
            <person name="Lapidus A."/>
        </authorList>
    </citation>
    <scope>NUCLEOTIDE SEQUENCE [LARGE SCALE GENOMIC DNA]</scope>
    <source>
        <strain evidence="3">ATCC 27377 / DSM 6068 / ICPB 4128</strain>
    </source>
</reference>
<evidence type="ECO:0000256" key="1">
    <source>
        <dbReference type="SAM" id="MobiDB-lite"/>
    </source>
</evidence>
<evidence type="ECO:0000313" key="3">
    <source>
        <dbReference type="Proteomes" id="UP000001887"/>
    </source>
</evidence>
<dbReference type="OrthoDB" id="127333at2"/>
<protein>
    <recommendedName>
        <fullName evidence="4">DUF1501 domain-containing protein</fullName>
    </recommendedName>
</protein>
<feature type="region of interest" description="Disordered" evidence="1">
    <location>
        <begin position="132"/>
        <end position="152"/>
    </location>
</feature>
<evidence type="ECO:0008006" key="4">
    <source>
        <dbReference type="Google" id="ProtNLM"/>
    </source>
</evidence>
<dbReference type="InterPro" id="IPR017850">
    <property type="entry name" value="Alkaline_phosphatase_core_sf"/>
</dbReference>
<dbReference type="EMBL" id="CP001848">
    <property type="protein sequence ID" value="ADB15031.1"/>
    <property type="molecule type" value="Genomic_DNA"/>
</dbReference>